<sequence>MEQFGNMPFKARFTANRFDFHYGKQDDDHGAHDSHAARIPPPAKTALATARKQLAGKGSSGVRRRVGQMHCRRLANGTGISTAWHVKRKLKDDTMANRHLPWLGKLH</sequence>
<dbReference type="AlphaFoldDB" id="A0AAE0WS31"/>
<accession>A0AAE0WS31</accession>
<evidence type="ECO:0000256" key="1">
    <source>
        <dbReference type="SAM" id="MobiDB-lite"/>
    </source>
</evidence>
<organism evidence="2 3">
    <name type="scientific">Recurvomyces mirabilis</name>
    <dbReference type="NCBI Taxonomy" id="574656"/>
    <lineage>
        <taxon>Eukaryota</taxon>
        <taxon>Fungi</taxon>
        <taxon>Dikarya</taxon>
        <taxon>Ascomycota</taxon>
        <taxon>Pezizomycotina</taxon>
        <taxon>Dothideomycetes</taxon>
        <taxon>Dothideomycetidae</taxon>
        <taxon>Mycosphaerellales</taxon>
        <taxon>Teratosphaeriaceae</taxon>
        <taxon>Recurvomyces</taxon>
    </lineage>
</organism>
<evidence type="ECO:0000313" key="3">
    <source>
        <dbReference type="Proteomes" id="UP001274830"/>
    </source>
</evidence>
<evidence type="ECO:0000313" key="2">
    <source>
        <dbReference type="EMBL" id="KAK3676599.1"/>
    </source>
</evidence>
<keyword evidence="3" id="KW-1185">Reference proteome</keyword>
<gene>
    <name evidence="2" type="ORF">LTR78_003373</name>
</gene>
<comment type="caution">
    <text evidence="2">The sequence shown here is derived from an EMBL/GenBank/DDBJ whole genome shotgun (WGS) entry which is preliminary data.</text>
</comment>
<dbReference type="Proteomes" id="UP001274830">
    <property type="component" value="Unassembled WGS sequence"/>
</dbReference>
<name>A0AAE0WS31_9PEZI</name>
<feature type="region of interest" description="Disordered" evidence="1">
    <location>
        <begin position="24"/>
        <end position="43"/>
    </location>
</feature>
<dbReference type="EMBL" id="JAUTXT010000009">
    <property type="protein sequence ID" value="KAK3676599.1"/>
    <property type="molecule type" value="Genomic_DNA"/>
</dbReference>
<protein>
    <submittedName>
        <fullName evidence="2">Uncharacterized protein</fullName>
    </submittedName>
</protein>
<proteinExistence type="predicted"/>
<reference evidence="2" key="1">
    <citation type="submission" date="2023-07" db="EMBL/GenBank/DDBJ databases">
        <title>Black Yeasts Isolated from many extreme environments.</title>
        <authorList>
            <person name="Coleine C."/>
            <person name="Stajich J.E."/>
            <person name="Selbmann L."/>
        </authorList>
    </citation>
    <scope>NUCLEOTIDE SEQUENCE</scope>
    <source>
        <strain evidence="2">CCFEE 5485</strain>
    </source>
</reference>
<feature type="compositionally biased region" description="Basic and acidic residues" evidence="1">
    <location>
        <begin position="24"/>
        <end position="36"/>
    </location>
</feature>